<dbReference type="GeneID" id="140015072"/>
<dbReference type="PANTHER" id="PTHR32448">
    <property type="entry name" value="OS08G0158400 PROTEIN"/>
    <property type="match status" value="1"/>
</dbReference>
<accession>A0ABM4VU33</accession>
<sequence length="140" mass="15932">MGEDLFWAIRGGGGASFAVILGYKLKLVEIPDKLMNQQFPELGLKKEDCTEMLWIKYFAYASGLPTSNIKEFLTSRVSSTKLYYKAKSDFVKEPIPEKGIEEIWRKLNELPPFVGMLEWNHFGGRVMETIPESSLICFVG</sequence>
<evidence type="ECO:0000313" key="2">
    <source>
        <dbReference type="RefSeq" id="XP_071923046.1"/>
    </source>
</evidence>
<keyword evidence="1" id="KW-1185">Reference proteome</keyword>
<dbReference type="Gene3D" id="3.40.462.20">
    <property type="match status" value="1"/>
</dbReference>
<name>A0ABM4VU33_COFAR</name>
<protein>
    <submittedName>
        <fullName evidence="2">Monolignol oxidoreductase AtBBE-like 15</fullName>
    </submittedName>
</protein>
<reference evidence="2" key="1">
    <citation type="submission" date="2025-08" db="UniProtKB">
        <authorList>
            <consortium name="RefSeq"/>
        </authorList>
    </citation>
    <scope>IDENTIFICATION</scope>
    <source>
        <tissue evidence="2">Leaves</tissue>
    </source>
</reference>
<gene>
    <name evidence="2" type="primary">LOC140015072</name>
</gene>
<organism evidence="1 2">
    <name type="scientific">Coffea arabica</name>
    <name type="common">Arabian coffee</name>
    <dbReference type="NCBI Taxonomy" id="13443"/>
    <lineage>
        <taxon>Eukaryota</taxon>
        <taxon>Viridiplantae</taxon>
        <taxon>Streptophyta</taxon>
        <taxon>Embryophyta</taxon>
        <taxon>Tracheophyta</taxon>
        <taxon>Spermatophyta</taxon>
        <taxon>Magnoliopsida</taxon>
        <taxon>eudicotyledons</taxon>
        <taxon>Gunneridae</taxon>
        <taxon>Pentapetalae</taxon>
        <taxon>asterids</taxon>
        <taxon>lamiids</taxon>
        <taxon>Gentianales</taxon>
        <taxon>Rubiaceae</taxon>
        <taxon>Ixoroideae</taxon>
        <taxon>Gardenieae complex</taxon>
        <taxon>Bertiereae - Coffeeae clade</taxon>
        <taxon>Coffeeae</taxon>
        <taxon>Coffea</taxon>
    </lineage>
</organism>
<dbReference type="RefSeq" id="XP_071923046.1">
    <property type="nucleotide sequence ID" value="XM_072066945.1"/>
</dbReference>
<proteinExistence type="predicted"/>
<dbReference type="Proteomes" id="UP001652660">
    <property type="component" value="Chromosome 10e"/>
</dbReference>
<evidence type="ECO:0000313" key="1">
    <source>
        <dbReference type="Proteomes" id="UP001652660"/>
    </source>
</evidence>